<keyword evidence="12" id="KW-1185">Reference proteome</keyword>
<evidence type="ECO:0000256" key="9">
    <source>
        <dbReference type="ARBA" id="ARBA00023136"/>
    </source>
</evidence>
<evidence type="ECO:0000256" key="8">
    <source>
        <dbReference type="ARBA" id="ARBA00022989"/>
    </source>
</evidence>
<comment type="function">
    <text evidence="1 10">Subunit of the oligosaccharyl transferase (OST) complex that catalyzes the initial transfer of a defined glycan (Glc(3)Man(9)GlcNAc(2) in eukaryotes) from the lipid carrier dolichol-pyrophosphate to an asparagine residue within an Asn-X-Ser/Thr consensus motif in nascent polypeptide chains, the first step in protein N-glycosylation. N-glycosylation occurs cotranslationally and the complex associates with the Sec61 complex at the channel-forming translocon complex that mediates protein translocation across the endoplasmic reticulum (ER). All subunits are required for a maximal enzyme activity.</text>
</comment>
<proteinExistence type="inferred from homology"/>
<dbReference type="InterPro" id="IPR007676">
    <property type="entry name" value="Ribophorin_I"/>
</dbReference>
<comment type="subunit">
    <text evidence="10">Component of the oligosaccharyltransferase (OST) complex.</text>
</comment>
<evidence type="ECO:0000256" key="5">
    <source>
        <dbReference type="ARBA" id="ARBA00022692"/>
    </source>
</evidence>
<evidence type="ECO:0000313" key="12">
    <source>
        <dbReference type="Proteomes" id="UP001318860"/>
    </source>
</evidence>
<gene>
    <name evidence="11" type="ORF">DH2020_004235</name>
</gene>
<dbReference type="EMBL" id="JABTTQ020000003">
    <property type="protein sequence ID" value="KAK6160854.1"/>
    <property type="molecule type" value="Genomic_DNA"/>
</dbReference>
<comment type="subcellular location">
    <subcellularLocation>
        <location evidence="2 10">Endoplasmic reticulum membrane</location>
        <topology evidence="2 10">Single-pass type I membrane protein</topology>
    </subcellularLocation>
</comment>
<comment type="caution">
    <text evidence="11">The sequence shown here is derived from an EMBL/GenBank/DDBJ whole genome shotgun (WGS) entry which is preliminary data.</text>
</comment>
<name>A0ABR0XP29_REHGL</name>
<evidence type="ECO:0000256" key="7">
    <source>
        <dbReference type="ARBA" id="ARBA00022824"/>
    </source>
</evidence>
<organism evidence="11 12">
    <name type="scientific">Rehmannia glutinosa</name>
    <name type="common">Chinese foxglove</name>
    <dbReference type="NCBI Taxonomy" id="99300"/>
    <lineage>
        <taxon>Eukaryota</taxon>
        <taxon>Viridiplantae</taxon>
        <taxon>Streptophyta</taxon>
        <taxon>Embryophyta</taxon>
        <taxon>Tracheophyta</taxon>
        <taxon>Spermatophyta</taxon>
        <taxon>Magnoliopsida</taxon>
        <taxon>eudicotyledons</taxon>
        <taxon>Gunneridae</taxon>
        <taxon>Pentapetalae</taxon>
        <taxon>asterids</taxon>
        <taxon>lamiids</taxon>
        <taxon>Lamiales</taxon>
        <taxon>Orobanchaceae</taxon>
        <taxon>Rehmannieae</taxon>
        <taxon>Rehmannia</taxon>
    </lineage>
</organism>
<evidence type="ECO:0000256" key="6">
    <source>
        <dbReference type="ARBA" id="ARBA00022729"/>
    </source>
</evidence>
<keyword evidence="5 10" id="KW-0812">Transmembrane</keyword>
<evidence type="ECO:0000256" key="2">
    <source>
        <dbReference type="ARBA" id="ARBA00004115"/>
    </source>
</evidence>
<evidence type="ECO:0000256" key="4">
    <source>
        <dbReference type="ARBA" id="ARBA00008905"/>
    </source>
</evidence>
<keyword evidence="6" id="KW-0732">Signal</keyword>
<dbReference type="PANTHER" id="PTHR21049:SF0">
    <property type="entry name" value="DOLICHYL-DIPHOSPHOOLIGOSACCHARIDE--PROTEIN GLYCOSYLTRANSFERASE SUBUNIT 1"/>
    <property type="match status" value="1"/>
</dbReference>
<protein>
    <recommendedName>
        <fullName evidence="10">Dolichyl-diphosphooligosaccharide--protein glycosyltransferase subunit 1</fullName>
    </recommendedName>
</protein>
<dbReference type="PANTHER" id="PTHR21049">
    <property type="entry name" value="RIBOPHORIN I"/>
    <property type="match status" value="1"/>
</dbReference>
<sequence>MSHWSFYSDFYAFSTVFSDLVISKLDRQKFIVVVLLTLSDLLVQIDLSSQIVRTTVSLKVENNGIDPASEILLPFPEHHAKNLAFLSAVINEGKGKTKSSSDSLPVNVANPEGMPPQLTWYSITLPKALGKGGSLTLEVKAVFTHILRPFPEKITQADVQLVAFQDSAHYFSPYAIKVQSLTFKLPEPKVESYTKLENTKFSGSELKYGPYENLPPFSYKPIVVHFVSNKPFSVSQELVREIEISHWGNVQITENFNLVHAGAELTGEFSRLDYQARPHVRGASALRNLIAKLPPRAHSIYYRDEIGNISTSNVWSDSAKTLLEIEPRYPMFGGWRTSFTIGYGLPLRDFLFQSEGKRFLNISFGCPMTDVIVENLTIKVVLPEGSKDVSVSVPFPVKQSQETKFSHLDMFGRPVIVLEKTNVVPEHNQYFQVYYRFSNLSLLTEPSMLIFGFFLFFVACIVYTHADFTISKSSPSYLAKLQWDEVQSAIQQFLNIMNRCLIVHDKLEASLRDLSRTGDVQTCKAARKAADSLLKELSKEMRPLLSFLQSSSQAAQITPKVDELVLKERELQEKLMLKHSTVVDAYEKKSGGRDIDNRIAAVQQKISMLRQEVDDLLEIIDEI</sequence>
<accession>A0ABR0XP29</accession>
<keyword evidence="7 10" id="KW-0256">Endoplasmic reticulum</keyword>
<evidence type="ECO:0000256" key="1">
    <source>
        <dbReference type="ARBA" id="ARBA00002791"/>
    </source>
</evidence>
<comment type="pathway">
    <text evidence="3 10">Protein modification; protein glycosylation.</text>
</comment>
<comment type="similarity">
    <text evidence="4 10">Belongs to the OST1 family.</text>
</comment>
<evidence type="ECO:0000313" key="11">
    <source>
        <dbReference type="EMBL" id="KAK6160854.1"/>
    </source>
</evidence>
<keyword evidence="9 10" id="KW-0472">Membrane</keyword>
<dbReference type="Proteomes" id="UP001318860">
    <property type="component" value="Unassembled WGS sequence"/>
</dbReference>
<reference evidence="11 12" key="1">
    <citation type="journal article" date="2021" name="Comput. Struct. Biotechnol. J.">
        <title>De novo genome assembly of the potent medicinal plant Rehmannia glutinosa using nanopore technology.</title>
        <authorList>
            <person name="Ma L."/>
            <person name="Dong C."/>
            <person name="Song C."/>
            <person name="Wang X."/>
            <person name="Zheng X."/>
            <person name="Niu Y."/>
            <person name="Chen S."/>
            <person name="Feng W."/>
        </authorList>
    </citation>
    <scope>NUCLEOTIDE SEQUENCE [LARGE SCALE GENOMIC DNA]</scope>
    <source>
        <strain evidence="11">DH-2019</strain>
    </source>
</reference>
<feature type="transmembrane region" description="Helical" evidence="10">
    <location>
        <begin position="448"/>
        <end position="466"/>
    </location>
</feature>
<evidence type="ECO:0000256" key="10">
    <source>
        <dbReference type="RuleBase" id="RU361143"/>
    </source>
</evidence>
<keyword evidence="8 10" id="KW-1133">Transmembrane helix</keyword>
<dbReference type="Pfam" id="PF04597">
    <property type="entry name" value="Ribophorin_I"/>
    <property type="match status" value="1"/>
</dbReference>
<evidence type="ECO:0000256" key="3">
    <source>
        <dbReference type="ARBA" id="ARBA00004922"/>
    </source>
</evidence>